<dbReference type="CDD" id="cd01189">
    <property type="entry name" value="INT_ICEBs1_C_like"/>
    <property type="match status" value="1"/>
</dbReference>
<dbReference type="Gene3D" id="1.10.443.10">
    <property type="entry name" value="Intergrase catalytic core"/>
    <property type="match status" value="1"/>
</dbReference>
<dbReference type="InterPro" id="IPR050090">
    <property type="entry name" value="Tyrosine_recombinase_XerCD"/>
</dbReference>
<feature type="domain" description="Tyr recombinase" evidence="5">
    <location>
        <begin position="206"/>
        <end position="409"/>
    </location>
</feature>
<dbReference type="SUPFAM" id="SSF56349">
    <property type="entry name" value="DNA breaking-rejoining enzymes"/>
    <property type="match status" value="1"/>
</dbReference>
<name>B1MNA7_MYCA9</name>
<dbReference type="PANTHER" id="PTHR30349">
    <property type="entry name" value="PHAGE INTEGRASE-RELATED"/>
    <property type="match status" value="1"/>
</dbReference>
<dbReference type="InterPro" id="IPR004107">
    <property type="entry name" value="Integrase_SAM-like_N"/>
</dbReference>
<evidence type="ECO:0000259" key="6">
    <source>
        <dbReference type="PROSITE" id="PS51900"/>
    </source>
</evidence>
<dbReference type="PROSITE" id="PS51898">
    <property type="entry name" value="TYR_RECOMBINASE"/>
    <property type="match status" value="1"/>
</dbReference>
<dbReference type="GeneID" id="93378675"/>
<evidence type="ECO:0000256" key="4">
    <source>
        <dbReference type="PROSITE-ProRule" id="PRU01248"/>
    </source>
</evidence>
<dbReference type="EMBL" id="CU458896">
    <property type="protein sequence ID" value="CAM61808.1"/>
    <property type="molecule type" value="Genomic_DNA"/>
</dbReference>
<dbReference type="Proteomes" id="UP000007137">
    <property type="component" value="Chromosome"/>
</dbReference>
<feature type="domain" description="Core-binding (CB)" evidence="6">
    <location>
        <begin position="102"/>
        <end position="186"/>
    </location>
</feature>
<dbReference type="PROSITE" id="PS51900">
    <property type="entry name" value="CB"/>
    <property type="match status" value="1"/>
</dbReference>
<evidence type="ECO:0000259" key="5">
    <source>
        <dbReference type="PROSITE" id="PS51898"/>
    </source>
</evidence>
<proteinExistence type="predicted"/>
<keyword evidence="3" id="KW-0233">DNA recombination</keyword>
<evidence type="ECO:0000256" key="1">
    <source>
        <dbReference type="ARBA" id="ARBA00022908"/>
    </source>
</evidence>
<dbReference type="InterPro" id="IPR002104">
    <property type="entry name" value="Integrase_catalytic"/>
</dbReference>
<dbReference type="GO" id="GO:0006310">
    <property type="term" value="P:DNA recombination"/>
    <property type="evidence" value="ECO:0007669"/>
    <property type="project" value="UniProtKB-KW"/>
</dbReference>
<dbReference type="GO" id="GO:0003677">
    <property type="term" value="F:DNA binding"/>
    <property type="evidence" value="ECO:0007669"/>
    <property type="project" value="UniProtKB-UniRule"/>
</dbReference>
<dbReference type="GO" id="GO:0015074">
    <property type="term" value="P:DNA integration"/>
    <property type="evidence" value="ECO:0007669"/>
    <property type="project" value="UniProtKB-KW"/>
</dbReference>
<keyword evidence="8" id="KW-1185">Reference proteome</keyword>
<dbReference type="AlphaFoldDB" id="B1MNA7"/>
<dbReference type="Pfam" id="PF00589">
    <property type="entry name" value="Phage_integrase"/>
    <property type="match status" value="1"/>
</dbReference>
<dbReference type="Pfam" id="PF14659">
    <property type="entry name" value="Phage_int_SAM_3"/>
    <property type="match status" value="1"/>
</dbReference>
<evidence type="ECO:0000313" key="7">
    <source>
        <dbReference type="EMBL" id="CAM61808.1"/>
    </source>
</evidence>
<dbReference type="KEGG" id="mab:MAB_1723"/>
<dbReference type="InterPro" id="IPR044068">
    <property type="entry name" value="CB"/>
</dbReference>
<dbReference type="InterPro" id="IPR011010">
    <property type="entry name" value="DNA_brk_join_enz"/>
</dbReference>
<gene>
    <name evidence="7" type="ordered locus">MAB_1723</name>
</gene>
<reference evidence="7 8" key="1">
    <citation type="journal article" date="2009" name="PLoS ONE">
        <title>Non mycobacterial virulence genes in the genome of the emerging pathogen Mycobacterium abscessus.</title>
        <authorList>
            <person name="Ripoll F."/>
            <person name="Pasek S."/>
            <person name="Schenowitz C."/>
            <person name="Dossat C."/>
            <person name="Barbe V."/>
            <person name="Rottman M."/>
            <person name="Macheras E."/>
            <person name="Heym B."/>
            <person name="Herrmann J.L."/>
            <person name="Daffe M."/>
            <person name="Brosch R."/>
            <person name="Risler J.L."/>
            <person name="Gaillard J.L."/>
        </authorList>
    </citation>
    <scope>NUCLEOTIDE SEQUENCE [LARGE SCALE GENOMIC DNA]</scope>
    <source>
        <strain evidence="8">ATCC 19977 / DSM 44196 / CCUG 20993 / CIP 104536 / JCM 13569 / NCTC 13031 / TMC 1543 / L948</strain>
    </source>
</reference>
<dbReference type="PANTHER" id="PTHR30349:SF91">
    <property type="entry name" value="INTA PROTEIN"/>
    <property type="match status" value="1"/>
</dbReference>
<keyword evidence="2 4" id="KW-0238">DNA-binding</keyword>
<dbReference type="InterPro" id="IPR013762">
    <property type="entry name" value="Integrase-like_cat_sf"/>
</dbReference>
<evidence type="ECO:0000256" key="2">
    <source>
        <dbReference type="ARBA" id="ARBA00023125"/>
    </source>
</evidence>
<keyword evidence="1" id="KW-0229">DNA integration</keyword>
<protein>
    <submittedName>
        <fullName evidence="7">Phage integrase</fullName>
    </submittedName>
</protein>
<evidence type="ECO:0000256" key="3">
    <source>
        <dbReference type="ARBA" id="ARBA00023172"/>
    </source>
</evidence>
<sequence>MEQTERVKKRPACKCKHVYFAHPNEGPCNQCGDCPKYRERERRERGEGGLFQRADGMWVGSVEVPSEDGLRRRQTVSAKDKGVALDKLRDLRSAIRSGKSPTSSKVHLEQWLNHWLETIQKPRVRPTTYKYYETTVRLYILPFIDGRTQLGKLTPAQVRKMIAKNGTRNAQKAHQTLVKALGDAMDEGMLDKNVAAVVDKPKHVAIERQPFTFDEARQIIATAIKRNDPWATMWAAMFFTGARQGEIIGMEWDRCDLEKGLFDFSWQLQQLPPELPRGFKHRPCHLSLAWTKPKTKAGARVAPMTKPLQAIMEAYAKTDTGPNPHGLVWRHPDGHPISPTDASDAWRALVKAADVPYRSMHSARHTTATLLNNAGVSQETRMKVVGHSSAVAQQIYVHVDHEPARAALSNLNELLS</sequence>
<dbReference type="Gene3D" id="1.10.150.130">
    <property type="match status" value="1"/>
</dbReference>
<organism evidence="7 8">
    <name type="scientific">Mycobacteroides abscessus (strain ATCC 19977 / DSM 44196 / CCUG 20993 / CIP 104536 / JCM 13569 / NCTC 13031 / TMC 1543 / L948)</name>
    <name type="common">Mycobacterium abscessus</name>
    <dbReference type="NCBI Taxonomy" id="561007"/>
    <lineage>
        <taxon>Bacteria</taxon>
        <taxon>Bacillati</taxon>
        <taxon>Actinomycetota</taxon>
        <taxon>Actinomycetes</taxon>
        <taxon>Mycobacteriales</taxon>
        <taxon>Mycobacteriaceae</taxon>
        <taxon>Mycobacteroides</taxon>
        <taxon>Mycobacteroides abscessus</taxon>
    </lineage>
</organism>
<dbReference type="InterPro" id="IPR010998">
    <property type="entry name" value="Integrase_recombinase_N"/>
</dbReference>
<dbReference type="RefSeq" id="WP_005110228.1">
    <property type="nucleotide sequence ID" value="NC_010397.1"/>
</dbReference>
<evidence type="ECO:0000313" key="8">
    <source>
        <dbReference type="Proteomes" id="UP000007137"/>
    </source>
</evidence>
<accession>B1MNA7</accession>